<comment type="caution">
    <text evidence="1">The sequence shown here is derived from an EMBL/GenBank/DDBJ whole genome shotgun (WGS) entry which is preliminary data.</text>
</comment>
<evidence type="ECO:0000313" key="1">
    <source>
        <dbReference type="EMBL" id="MBM7694297.1"/>
    </source>
</evidence>
<reference evidence="1 2" key="1">
    <citation type="submission" date="2021-01" db="EMBL/GenBank/DDBJ databases">
        <title>Genomic Encyclopedia of Type Strains, Phase IV (KMG-IV): sequencing the most valuable type-strain genomes for metagenomic binning, comparative biology and taxonomic classification.</title>
        <authorList>
            <person name="Goeker M."/>
        </authorList>
    </citation>
    <scope>NUCLEOTIDE SEQUENCE [LARGE SCALE GENOMIC DNA]</scope>
    <source>
        <strain evidence="1 2">DSM 105482</strain>
    </source>
</reference>
<evidence type="ECO:0000313" key="2">
    <source>
        <dbReference type="Proteomes" id="UP000823486"/>
    </source>
</evidence>
<organism evidence="1 2">
    <name type="scientific">Peribacillus deserti</name>
    <dbReference type="NCBI Taxonomy" id="673318"/>
    <lineage>
        <taxon>Bacteria</taxon>
        <taxon>Bacillati</taxon>
        <taxon>Bacillota</taxon>
        <taxon>Bacilli</taxon>
        <taxon>Bacillales</taxon>
        <taxon>Bacillaceae</taxon>
        <taxon>Peribacillus</taxon>
    </lineage>
</organism>
<proteinExistence type="predicted"/>
<dbReference type="Proteomes" id="UP000823486">
    <property type="component" value="Unassembled WGS sequence"/>
</dbReference>
<accession>A0ABS2QM95</accession>
<gene>
    <name evidence="1" type="ORF">JOC77_003758</name>
</gene>
<name>A0ABS2QM95_9BACI</name>
<protein>
    <submittedName>
        <fullName evidence="1">Uncharacterized protein</fullName>
    </submittedName>
</protein>
<keyword evidence="2" id="KW-1185">Reference proteome</keyword>
<dbReference type="EMBL" id="JAFBFI010000021">
    <property type="protein sequence ID" value="MBM7694297.1"/>
    <property type="molecule type" value="Genomic_DNA"/>
</dbReference>
<sequence length="70" mass="8412">MDAERTERILKRLTLVFTVQVKLMEKELELVMELEKDKTNIEILNQLKNIINEKNDLNVQIKLYEHCLLE</sequence>
<dbReference type="RefSeq" id="WP_204546429.1">
    <property type="nucleotide sequence ID" value="NZ_JAFBFI010000021.1"/>
</dbReference>